<reference evidence="1" key="1">
    <citation type="submission" date="2024-02" db="EMBL/GenBank/DDBJ databases">
        <title>Metagenome Assembled Genome of Zalaria obscura JY119.</title>
        <authorList>
            <person name="Vighnesh L."/>
            <person name="Jagadeeshwari U."/>
            <person name="Venkata Ramana C."/>
            <person name="Sasikala C."/>
        </authorList>
    </citation>
    <scope>NUCLEOTIDE SEQUENCE</scope>
    <source>
        <strain evidence="1">JY119</strain>
    </source>
</reference>
<organism evidence="1 2">
    <name type="scientific">Zalaria obscura</name>
    <dbReference type="NCBI Taxonomy" id="2024903"/>
    <lineage>
        <taxon>Eukaryota</taxon>
        <taxon>Fungi</taxon>
        <taxon>Dikarya</taxon>
        <taxon>Ascomycota</taxon>
        <taxon>Pezizomycotina</taxon>
        <taxon>Dothideomycetes</taxon>
        <taxon>Dothideomycetidae</taxon>
        <taxon>Dothideales</taxon>
        <taxon>Zalariaceae</taxon>
        <taxon>Zalaria</taxon>
    </lineage>
</organism>
<keyword evidence="2" id="KW-1185">Reference proteome</keyword>
<gene>
    <name evidence="1" type="ORF">M8818_005761</name>
</gene>
<accession>A0ACC3S9A8</accession>
<protein>
    <submittedName>
        <fullName evidence="1">Uncharacterized protein</fullName>
    </submittedName>
</protein>
<evidence type="ECO:0000313" key="2">
    <source>
        <dbReference type="Proteomes" id="UP001320706"/>
    </source>
</evidence>
<proteinExistence type="predicted"/>
<comment type="caution">
    <text evidence="1">The sequence shown here is derived from an EMBL/GenBank/DDBJ whole genome shotgun (WGS) entry which is preliminary data.</text>
</comment>
<dbReference type="EMBL" id="JAMKPW020000033">
    <property type="protein sequence ID" value="KAK8202234.1"/>
    <property type="molecule type" value="Genomic_DNA"/>
</dbReference>
<sequence>MGLTRKALAVALAWSSTAFSTPFQPHQPFEHGPFQPFQPFSVKRLAQSTTNGASTFGTLNNSGIGPWVNGPMPQGLPWGSRDCHDTNPYDLNAIPNTGMTRYYDWTITNTTLAPDGVTLPMLVANGQFPGPLIEANWGDWIEVTVNNQLEEGTALHWHGFLQTGTPWYDGVPGVSQCPIAPGKSFTYRFRAELYGTSWWHGHYSAQYINGLAGPIVVHGPTSAEYDIDLGPVMLSDWFHNYYLNLVEQVFIASEFGPIFPPMADNMLIQGKASYPCNSTSLPCTPNAGGAQFKFQSGKKHLLRLINHSAEAIIFFSIDGYNVTVIANDFVPVVPYSTDLVIIAVGQRTDIIVEATGKPTDSVWMRITEGPSGLGPAGETGCSLNTGVKTTTTAAIYYEQANTNIQPNTTTTIDPSRFLFPLNCNNQPLDLTVPAYAMAAKEPTVTLNFLMTGGYNASGDFVWWMNNITFLADYNDPTLLEAKLGQTSYPVERAVYDLGTNSTVRIVMTSVGFPASHPMHIHGHNMQVLAEGTGSWDGSTIVNADNPQRRDTQLIQPNGYLVVQIDLDNPGVWPFHCHVAWHISEGMNINILEQTPSVQDEMQVPYVMAQTCRDWAAWTGSNVVDQIDSGL</sequence>
<dbReference type="Proteomes" id="UP001320706">
    <property type="component" value="Unassembled WGS sequence"/>
</dbReference>
<name>A0ACC3S9A8_9PEZI</name>
<evidence type="ECO:0000313" key="1">
    <source>
        <dbReference type="EMBL" id="KAK8202234.1"/>
    </source>
</evidence>